<gene>
    <name evidence="1" type="ORF">EM6_2563</name>
</gene>
<dbReference type="Proteomes" id="UP000278756">
    <property type="component" value="Chromosome 2"/>
</dbReference>
<reference evidence="2" key="2">
    <citation type="journal article" date="2017" name="Plant Physiol. Biochem.">
        <title>Differential oxidative and antioxidative response of duckweed Lemna minor toward plant growth promoting/inhibiting bacteria.</title>
        <authorList>
            <person name="Ishizawa H."/>
            <person name="Kuroda M."/>
            <person name="Morikawa M."/>
            <person name="Ike M."/>
        </authorList>
    </citation>
    <scope>NUCLEOTIDE SEQUENCE [LARGE SCALE GENOMIC DNA]</scope>
    <source>
        <strain evidence="2">M6</strain>
    </source>
</reference>
<dbReference type="SUPFAM" id="SSF51197">
    <property type="entry name" value="Clavaminate synthase-like"/>
    <property type="match status" value="1"/>
</dbReference>
<protein>
    <recommendedName>
        <fullName evidence="3">2OG-Fe(II) oxygenase</fullName>
    </recommendedName>
</protein>
<dbReference type="InterPro" id="IPR012668">
    <property type="entry name" value="CHP02466"/>
</dbReference>
<dbReference type="Pfam" id="PF13759">
    <property type="entry name" value="2OG-FeII_Oxy_5"/>
    <property type="match status" value="1"/>
</dbReference>
<evidence type="ECO:0000313" key="1">
    <source>
        <dbReference type="EMBL" id="BBF81947.1"/>
    </source>
</evidence>
<dbReference type="RefSeq" id="WP_126423581.1">
    <property type="nucleotide sequence ID" value="NZ_AP018828.1"/>
</dbReference>
<sequence>MSQPYASTVTPLFTTEIYRADLSDMPDFAAYLEEIDDTCRAFADEDEAGQNWSQQKGYLGYTSYGSLNNLPLLASAFEDLKAHTDAHAARFVEILEYDLPAGALKLDNMWINILEPMGHHSNHIHPHSLISGTFYVSVPDGASALKFEDPRLTSFMNSPPRKEGAKREHQPFVYEAPKPGTILMWESWLRHEVPINLSEDIRISISFNYSW</sequence>
<dbReference type="NCBIfam" id="TIGR02466">
    <property type="entry name" value="TIGR02466 family protein"/>
    <property type="match status" value="1"/>
</dbReference>
<accession>A0A3G9G596</accession>
<dbReference type="AlphaFoldDB" id="A0A3G9G596"/>
<evidence type="ECO:0000313" key="2">
    <source>
        <dbReference type="Proteomes" id="UP000278756"/>
    </source>
</evidence>
<dbReference type="OrthoDB" id="9783136at2"/>
<organism evidence="1 2">
    <name type="scientific">Asticcacaulis excentricus</name>
    <dbReference type="NCBI Taxonomy" id="78587"/>
    <lineage>
        <taxon>Bacteria</taxon>
        <taxon>Pseudomonadati</taxon>
        <taxon>Pseudomonadota</taxon>
        <taxon>Alphaproteobacteria</taxon>
        <taxon>Caulobacterales</taxon>
        <taxon>Caulobacteraceae</taxon>
        <taxon>Asticcacaulis</taxon>
    </lineage>
</organism>
<name>A0A3G9G596_9CAUL</name>
<proteinExistence type="predicted"/>
<evidence type="ECO:0008006" key="3">
    <source>
        <dbReference type="Google" id="ProtNLM"/>
    </source>
</evidence>
<reference evidence="2" key="1">
    <citation type="journal article" date="2017" name="Biotechnol. Biofuels">
        <title>Evaluation of environmental bacterial communities as a factor affecting the growth of duckweed Lemna minor.</title>
        <authorList>
            <person name="Ishizawa H."/>
            <person name="Kuroda M."/>
            <person name="Morikawa M."/>
            <person name="Ike M."/>
        </authorList>
    </citation>
    <scope>NUCLEOTIDE SEQUENCE [LARGE SCALE GENOMIC DNA]</scope>
    <source>
        <strain evidence="2">M6</strain>
    </source>
</reference>
<dbReference type="EMBL" id="AP018828">
    <property type="protein sequence ID" value="BBF81947.1"/>
    <property type="molecule type" value="Genomic_DNA"/>
</dbReference>
<dbReference type="Gene3D" id="2.60.120.620">
    <property type="entry name" value="q2cbj1_9rhob like domain"/>
    <property type="match status" value="1"/>
</dbReference>